<dbReference type="AlphaFoldDB" id="A0AAW1VYU8"/>
<organism evidence="1 2">
    <name type="scientific">Rubus argutus</name>
    <name type="common">Southern blackberry</name>
    <dbReference type="NCBI Taxonomy" id="59490"/>
    <lineage>
        <taxon>Eukaryota</taxon>
        <taxon>Viridiplantae</taxon>
        <taxon>Streptophyta</taxon>
        <taxon>Embryophyta</taxon>
        <taxon>Tracheophyta</taxon>
        <taxon>Spermatophyta</taxon>
        <taxon>Magnoliopsida</taxon>
        <taxon>eudicotyledons</taxon>
        <taxon>Gunneridae</taxon>
        <taxon>Pentapetalae</taxon>
        <taxon>rosids</taxon>
        <taxon>fabids</taxon>
        <taxon>Rosales</taxon>
        <taxon>Rosaceae</taxon>
        <taxon>Rosoideae</taxon>
        <taxon>Rosoideae incertae sedis</taxon>
        <taxon>Rubus</taxon>
    </lineage>
</organism>
<accession>A0AAW1VYU8</accession>
<sequence length="90" mass="10148">MSLALLFPVNVQFPAVRSMPLPQNLQLGRTYLGKNGSGRLPWSGPETTCRARHRGRPVCWDPCLCRPQRRGDGILGLDSFNDYYDPSLKM</sequence>
<proteinExistence type="predicted"/>
<protein>
    <submittedName>
        <fullName evidence="1">Uncharacterized protein</fullName>
    </submittedName>
</protein>
<dbReference type="Proteomes" id="UP001457282">
    <property type="component" value="Unassembled WGS sequence"/>
</dbReference>
<evidence type="ECO:0000313" key="1">
    <source>
        <dbReference type="EMBL" id="KAK9912569.1"/>
    </source>
</evidence>
<evidence type="ECO:0000313" key="2">
    <source>
        <dbReference type="Proteomes" id="UP001457282"/>
    </source>
</evidence>
<dbReference type="EMBL" id="JBEDUW010000007">
    <property type="protein sequence ID" value="KAK9912569.1"/>
    <property type="molecule type" value="Genomic_DNA"/>
</dbReference>
<keyword evidence="2" id="KW-1185">Reference proteome</keyword>
<gene>
    <name evidence="1" type="ORF">M0R45_036428</name>
</gene>
<comment type="caution">
    <text evidence="1">The sequence shown here is derived from an EMBL/GenBank/DDBJ whole genome shotgun (WGS) entry which is preliminary data.</text>
</comment>
<name>A0AAW1VYU8_RUBAR</name>
<reference evidence="1 2" key="1">
    <citation type="journal article" date="2023" name="G3 (Bethesda)">
        <title>A chromosome-length genome assembly and annotation of blackberry (Rubus argutus, cv. 'Hillquist').</title>
        <authorList>
            <person name="Bruna T."/>
            <person name="Aryal R."/>
            <person name="Dudchenko O."/>
            <person name="Sargent D.J."/>
            <person name="Mead D."/>
            <person name="Buti M."/>
            <person name="Cavallini A."/>
            <person name="Hytonen T."/>
            <person name="Andres J."/>
            <person name="Pham M."/>
            <person name="Weisz D."/>
            <person name="Mascagni F."/>
            <person name="Usai G."/>
            <person name="Natali L."/>
            <person name="Bassil N."/>
            <person name="Fernandez G.E."/>
            <person name="Lomsadze A."/>
            <person name="Armour M."/>
            <person name="Olukolu B."/>
            <person name="Poorten T."/>
            <person name="Britton C."/>
            <person name="Davik J."/>
            <person name="Ashrafi H."/>
            <person name="Aiden E.L."/>
            <person name="Borodovsky M."/>
            <person name="Worthington M."/>
        </authorList>
    </citation>
    <scope>NUCLEOTIDE SEQUENCE [LARGE SCALE GENOMIC DNA]</scope>
    <source>
        <strain evidence="1">PI 553951</strain>
    </source>
</reference>